<evidence type="ECO:0000313" key="5">
    <source>
        <dbReference type="Proteomes" id="UP000800036"/>
    </source>
</evidence>
<feature type="compositionally biased region" description="Low complexity" evidence="1">
    <location>
        <begin position="849"/>
        <end position="864"/>
    </location>
</feature>
<feature type="region of interest" description="Disordered" evidence="1">
    <location>
        <begin position="761"/>
        <end position="816"/>
    </location>
</feature>
<dbReference type="PANTHER" id="PTHR45737">
    <property type="entry name" value="VON WILLEBRAND FACTOR A DOMAIN-CONTAINING PROTEIN 5A"/>
    <property type="match status" value="1"/>
</dbReference>
<dbReference type="Gene3D" id="3.40.50.410">
    <property type="entry name" value="von Willebrand factor, type A domain"/>
    <property type="match status" value="1"/>
</dbReference>
<reference evidence="4" key="1">
    <citation type="journal article" date="2020" name="Stud. Mycol.">
        <title>101 Dothideomycetes genomes: a test case for predicting lifestyles and emergence of pathogens.</title>
        <authorList>
            <person name="Haridas S."/>
            <person name="Albert R."/>
            <person name="Binder M."/>
            <person name="Bloem J."/>
            <person name="Labutti K."/>
            <person name="Salamov A."/>
            <person name="Andreopoulos B."/>
            <person name="Baker S."/>
            <person name="Barry K."/>
            <person name="Bills G."/>
            <person name="Bluhm B."/>
            <person name="Cannon C."/>
            <person name="Castanera R."/>
            <person name="Culley D."/>
            <person name="Daum C."/>
            <person name="Ezra D."/>
            <person name="Gonzalez J."/>
            <person name="Henrissat B."/>
            <person name="Kuo A."/>
            <person name="Liang C."/>
            <person name="Lipzen A."/>
            <person name="Lutzoni F."/>
            <person name="Magnuson J."/>
            <person name="Mondo S."/>
            <person name="Nolan M."/>
            <person name="Ohm R."/>
            <person name="Pangilinan J."/>
            <person name="Park H.-J."/>
            <person name="Ramirez L."/>
            <person name="Alfaro M."/>
            <person name="Sun H."/>
            <person name="Tritt A."/>
            <person name="Yoshinaga Y."/>
            <person name="Zwiers L.-H."/>
            <person name="Turgeon B."/>
            <person name="Goodwin S."/>
            <person name="Spatafora J."/>
            <person name="Crous P."/>
            <person name="Grigoriev I."/>
        </authorList>
    </citation>
    <scope>NUCLEOTIDE SEQUENCE</scope>
    <source>
        <strain evidence="4">CBS 107.79</strain>
    </source>
</reference>
<feature type="region of interest" description="Disordered" evidence="1">
    <location>
        <begin position="836"/>
        <end position="864"/>
    </location>
</feature>
<dbReference type="SUPFAM" id="SSF53300">
    <property type="entry name" value="vWA-like"/>
    <property type="match status" value="1"/>
</dbReference>
<feature type="compositionally biased region" description="Low complexity" evidence="1">
    <location>
        <begin position="761"/>
        <end position="777"/>
    </location>
</feature>
<dbReference type="PANTHER" id="PTHR45737:SF6">
    <property type="entry name" value="VON WILLEBRAND FACTOR A DOMAIN-CONTAINING PROTEIN 5A"/>
    <property type="match status" value="1"/>
</dbReference>
<keyword evidence="5" id="KW-1185">Reference proteome</keyword>
<proteinExistence type="predicted"/>
<dbReference type="SMART" id="SM00609">
    <property type="entry name" value="VIT"/>
    <property type="match status" value="1"/>
</dbReference>
<evidence type="ECO:0000256" key="1">
    <source>
        <dbReference type="SAM" id="MobiDB-lite"/>
    </source>
</evidence>
<accession>A0A6A5V7G1</accession>
<evidence type="ECO:0000259" key="2">
    <source>
        <dbReference type="PROSITE" id="PS50234"/>
    </source>
</evidence>
<evidence type="ECO:0000259" key="3">
    <source>
        <dbReference type="PROSITE" id="PS51468"/>
    </source>
</evidence>
<dbReference type="PROSITE" id="PS51468">
    <property type="entry name" value="VIT"/>
    <property type="match status" value="1"/>
</dbReference>
<dbReference type="InterPro" id="IPR036465">
    <property type="entry name" value="vWFA_dom_sf"/>
</dbReference>
<sequence length="1161" mass="125336">MFGGNRNDTAVCGLYYLPHTQTQRERLFLPQVHIEAHATILQTTSRVTLTQTFINPSATKGLREVHYVFPLYEGVSVVGFTCHVADRVIVGEVKEKHEAKHDYTQAVARGETAGLFEQLDTSDTFKTTVGNVPPGARVNVKITYLGELKHDMEVDGIRFTIPSIIMPRYGRTAPGFDAALAQYAYPAHTSLGPMAITVDAEMAEGSFIQKMLSPTHPISVSMGTTSIAPNDEPKLSKASATLAIASARLDTDFILQIIAKDTGVPKAILENHPTIPNQRALMATLVPKFALPSENPEIVFICDRSGSMSGNRIALVKQALQVFLKSLPVGAMFNICSFGNWHSFLWPKSVSYSQQTLDEAVAHVSTFDANYGGTQMLAPLKATIEQRYKDIPLEVMMLTDGAIWDQDALFAYVNEQVQQTKAPIRVYSLGVGSGVSHSLIEGLARAGNGFSQSVGEGENMDSKVVRMLKGALSPHVSDYTLEVKYGGSAGDAEEDDDFEIVERVADSLKVKLDLSGEEEKPKLTKPISLFDPSANPDKTDPPAPSMVGESRYAHLPKVAFPNIIQAPQNIPPLFAFNRTSIYLLLGPDSPRQTPKSVVLRGTSSHGPLELEFPVHVLEKPLETIHQLAVKKATYELEQGRGWLLEAKDESGKPLKERYESRFGSMVECEAVRLGVKFQVSGKWCSFVAVEKGERKEDETKDIDWECLEDELIPEPPVPAHGLFGPSSMLHSQIMQSAGWPSSLGANPIVLQSGMLMTPQSLSSSVSVQTSRSSVRQRGGLFGQPQNQQQPMASGSSLFGQSQQQQQPGMPAVGVPEGNHALQDYQMQLMLLEQQNKKRKLMARQEPDDAQSSSSAPPLPMQASMGDQRDALKNFDFDSFLHEPSNDPATQTSFGFGNKAPPQGAAPTLFGQSSAFASNQAPQSTSFGASSAAGFGASSQRAAPTLFGQSSAFGSSQANEGVGIFGGGPWTSTTENVLQNLQPQALAGAASPSVSPAPKTDDAVLALLIKLQTFEGSWAVSPTLILAFGVSEAEAEDALTILNYEISIRAAAKGGEKVEYSKQQWATALAIVYFETKLEKFKGSWELVVDKARGWLEGKVGGKRAAEVLGRAGAFFKQVGKDDGSKARFGKAQADAVLNKEKELSRPVGGHGTAQEPGTFAV</sequence>
<gene>
    <name evidence="4" type="ORF">BU23DRAFT_513289</name>
</gene>
<feature type="domain" description="VWFA" evidence="2">
    <location>
        <begin position="297"/>
        <end position="476"/>
    </location>
</feature>
<feature type="region of interest" description="Disordered" evidence="1">
    <location>
        <begin position="522"/>
        <end position="542"/>
    </location>
</feature>
<dbReference type="Pfam" id="PF13768">
    <property type="entry name" value="VWA_3"/>
    <property type="match status" value="1"/>
</dbReference>
<dbReference type="AlphaFoldDB" id="A0A6A5V7G1"/>
<name>A0A6A5V7G1_9PLEO</name>
<organism evidence="4 5">
    <name type="scientific">Bimuria novae-zelandiae CBS 107.79</name>
    <dbReference type="NCBI Taxonomy" id="1447943"/>
    <lineage>
        <taxon>Eukaryota</taxon>
        <taxon>Fungi</taxon>
        <taxon>Dikarya</taxon>
        <taxon>Ascomycota</taxon>
        <taxon>Pezizomycotina</taxon>
        <taxon>Dothideomycetes</taxon>
        <taxon>Pleosporomycetidae</taxon>
        <taxon>Pleosporales</taxon>
        <taxon>Massarineae</taxon>
        <taxon>Didymosphaeriaceae</taxon>
        <taxon>Bimuria</taxon>
    </lineage>
</organism>
<feature type="domain" description="VIT" evidence="3">
    <location>
        <begin position="15"/>
        <end position="146"/>
    </location>
</feature>
<dbReference type="Proteomes" id="UP000800036">
    <property type="component" value="Unassembled WGS sequence"/>
</dbReference>
<feature type="compositionally biased region" description="Polar residues" evidence="1">
    <location>
        <begin position="783"/>
        <end position="792"/>
    </location>
</feature>
<dbReference type="PROSITE" id="PS50234">
    <property type="entry name" value="VWFA"/>
    <property type="match status" value="1"/>
</dbReference>
<dbReference type="InterPro" id="IPR013694">
    <property type="entry name" value="VIT"/>
</dbReference>
<dbReference type="SMART" id="SM00327">
    <property type="entry name" value="VWA"/>
    <property type="match status" value="1"/>
</dbReference>
<evidence type="ECO:0000313" key="4">
    <source>
        <dbReference type="EMBL" id="KAF1969247.1"/>
    </source>
</evidence>
<dbReference type="Pfam" id="PF08487">
    <property type="entry name" value="VIT"/>
    <property type="match status" value="1"/>
</dbReference>
<dbReference type="InterPro" id="IPR002035">
    <property type="entry name" value="VWF_A"/>
</dbReference>
<evidence type="ECO:0008006" key="6">
    <source>
        <dbReference type="Google" id="ProtNLM"/>
    </source>
</evidence>
<feature type="compositionally biased region" description="Low complexity" evidence="1">
    <location>
        <begin position="793"/>
        <end position="806"/>
    </location>
</feature>
<dbReference type="EMBL" id="ML976711">
    <property type="protein sequence ID" value="KAF1969247.1"/>
    <property type="molecule type" value="Genomic_DNA"/>
</dbReference>
<feature type="region of interest" description="Disordered" evidence="1">
    <location>
        <begin position="877"/>
        <end position="909"/>
    </location>
</feature>
<protein>
    <recommendedName>
        <fullName evidence="6">VIT-domain-containing protein</fullName>
    </recommendedName>
</protein>
<dbReference type="OrthoDB" id="1729737at2759"/>